<feature type="region of interest" description="Disordered" evidence="1">
    <location>
        <begin position="122"/>
        <end position="149"/>
    </location>
</feature>
<evidence type="ECO:0000313" key="2">
    <source>
        <dbReference type="EMBL" id="CAC5403869.1"/>
    </source>
</evidence>
<proteinExistence type="predicted"/>
<gene>
    <name evidence="2" type="ORF">MCOR_37723</name>
</gene>
<feature type="compositionally biased region" description="Polar residues" evidence="1">
    <location>
        <begin position="136"/>
        <end position="146"/>
    </location>
</feature>
<dbReference type="AlphaFoldDB" id="A0A6J8D7K4"/>
<protein>
    <submittedName>
        <fullName evidence="2">Uncharacterized protein</fullName>
    </submittedName>
</protein>
<accession>A0A6J8D7K4</accession>
<dbReference type="EMBL" id="CACVKT020006866">
    <property type="protein sequence ID" value="CAC5403869.1"/>
    <property type="molecule type" value="Genomic_DNA"/>
</dbReference>
<dbReference type="Proteomes" id="UP000507470">
    <property type="component" value="Unassembled WGS sequence"/>
</dbReference>
<sequence>MADDERFEDSDLMHALVKRQSDQVYEASHDFSNIETEEEEETIILRPRSKLSKRPSPRKPGSPRRSSRYRRQNDLENKSEPQNQGDTGVYDIIKVAIQDMTGQVVSAIQNAFTGITKQYRHTNASSEQQKHARSIPNANNNITSASECDETDDEVISDACSDINTNSIDTDVISQTEVVEHEPKMLLECEDTLEVNNQNAMRRLKFHDSNLMSGKGVSKEEIIRHLTNKEKAETRNVPVHLQEMLKNIAPGHSETEKDAIADILNK</sequence>
<feature type="region of interest" description="Disordered" evidence="1">
    <location>
        <begin position="19"/>
        <end position="86"/>
    </location>
</feature>
<organism evidence="2 3">
    <name type="scientific">Mytilus coruscus</name>
    <name type="common">Sea mussel</name>
    <dbReference type="NCBI Taxonomy" id="42192"/>
    <lineage>
        <taxon>Eukaryota</taxon>
        <taxon>Metazoa</taxon>
        <taxon>Spiralia</taxon>
        <taxon>Lophotrochozoa</taxon>
        <taxon>Mollusca</taxon>
        <taxon>Bivalvia</taxon>
        <taxon>Autobranchia</taxon>
        <taxon>Pteriomorphia</taxon>
        <taxon>Mytilida</taxon>
        <taxon>Mytiloidea</taxon>
        <taxon>Mytilidae</taxon>
        <taxon>Mytilinae</taxon>
        <taxon>Mytilus</taxon>
    </lineage>
</organism>
<feature type="compositionally biased region" description="Basic residues" evidence="1">
    <location>
        <begin position="47"/>
        <end position="70"/>
    </location>
</feature>
<evidence type="ECO:0000313" key="3">
    <source>
        <dbReference type="Proteomes" id="UP000507470"/>
    </source>
</evidence>
<reference evidence="2 3" key="1">
    <citation type="submission" date="2020-06" db="EMBL/GenBank/DDBJ databases">
        <authorList>
            <person name="Li R."/>
            <person name="Bekaert M."/>
        </authorList>
    </citation>
    <scope>NUCLEOTIDE SEQUENCE [LARGE SCALE GENOMIC DNA]</scope>
    <source>
        <strain evidence="3">wild</strain>
    </source>
</reference>
<name>A0A6J8D7K4_MYTCO</name>
<keyword evidence="3" id="KW-1185">Reference proteome</keyword>
<evidence type="ECO:0000256" key="1">
    <source>
        <dbReference type="SAM" id="MobiDB-lite"/>
    </source>
</evidence>